<evidence type="ECO:0000313" key="10">
    <source>
        <dbReference type="EMBL" id="KAI1235499.1"/>
    </source>
</evidence>
<comment type="caution">
    <text evidence="9">The sequence shown here is derived from an EMBL/GenBank/DDBJ whole genome shotgun (WGS) entry which is preliminary data.</text>
</comment>
<protein>
    <recommendedName>
        <fullName evidence="12">CL18A protein</fullName>
    </recommendedName>
</protein>
<dbReference type="Gene3D" id="3.40.33.10">
    <property type="entry name" value="CAP"/>
    <property type="match status" value="1"/>
</dbReference>
<dbReference type="EMBL" id="JADDUC010000033">
    <property type="protein sequence ID" value="KAG0122782.1"/>
    <property type="molecule type" value="Genomic_DNA"/>
</dbReference>
<dbReference type="AlphaFoldDB" id="A0A835NUM4"/>
<dbReference type="GO" id="GO:0001503">
    <property type="term" value="P:ossification"/>
    <property type="evidence" value="ECO:0007669"/>
    <property type="project" value="TreeGrafter"/>
</dbReference>
<sequence length="508" mass="55019">MQKLEWSEELGRLAGARAASCLDGPAPPPAPQLGWSEALLPVGAGGFGAVLELWFAEGQRYDYRTGRCASNATCRHYTQLVWATAGQLGCGRHRCPGPDGPSEAFTCAYSPGGRRVCPGGGRDCALMWVGPGDANRVGLEAGGFGCSVRGCLLKWAGLSAVDMGKSAGSGWGWGMKAGRRGCGLAGWVGHLPPAACGARGNWEVAGTPILPYKQGPWCSLCTAGLSGCFKSWDHSGGLCGESLLSPWPLHDPGDAASTPDALTVILMFPEVPRNPCRMSCRNSGRLDMSSCQCTCPRGYTGRYCQGERAPCHLQRLVHDCCRALRCSGQCLHGRFRKEECSCLCDAGYGGAECGTKIHFPFHACDVQIDSDCFMVSPEADTYYGAKIKCQEKGAMLAQIRNQKVQDILAFYLSRLEMGNRVTDTDFETGNFWIGLTYKTSKASFRWDVGEPSSFTSFAFGQPDNQGFGNCVEMQASAAFNWNDQRCKTRNRYICQFAQEHIALWQRDP</sequence>
<comment type="subcellular location">
    <subcellularLocation>
        <location evidence="1">Secreted</location>
    </subcellularLocation>
</comment>
<keyword evidence="3" id="KW-0732">Signal</keyword>
<dbReference type="CDD" id="cd05380">
    <property type="entry name" value="CAP_euk"/>
    <property type="match status" value="1"/>
</dbReference>
<reference evidence="10 11" key="2">
    <citation type="journal article" date="2021" name="J. Hered.">
        <title>Feather Gene Expression Elucidates the Developmental Basis of Plumage Iridescence in African Starlings.</title>
        <authorList>
            <person name="Rubenstein D.R."/>
            <person name="Corvelo A."/>
            <person name="MacManes M.D."/>
            <person name="Maia R."/>
            <person name="Narzisi G."/>
            <person name="Rousaki A."/>
            <person name="Vandenabeele P."/>
            <person name="Shawkey M.D."/>
            <person name="Solomon J."/>
        </authorList>
    </citation>
    <scope>NUCLEOTIDE SEQUENCE [LARGE SCALE GENOMIC DNA]</scope>
    <source>
        <strain evidence="10">SS15</strain>
    </source>
</reference>
<evidence type="ECO:0000313" key="11">
    <source>
        <dbReference type="Proteomes" id="UP000618051"/>
    </source>
</evidence>
<comment type="caution">
    <text evidence="6">Lacks conserved residue(s) required for the propagation of feature annotation.</text>
</comment>
<dbReference type="EMBL" id="JADDUC020000012">
    <property type="protein sequence ID" value="KAI1235499.1"/>
    <property type="molecule type" value="Genomic_DNA"/>
</dbReference>
<dbReference type="Pfam" id="PF00188">
    <property type="entry name" value="CAP"/>
    <property type="match status" value="1"/>
</dbReference>
<name>A0A835NUM4_9PASS</name>
<dbReference type="OrthoDB" id="337038at2759"/>
<dbReference type="InterPro" id="IPR016187">
    <property type="entry name" value="CTDL_fold"/>
</dbReference>
<dbReference type="InterPro" id="IPR035940">
    <property type="entry name" value="CAP_sf"/>
</dbReference>
<evidence type="ECO:0000313" key="9">
    <source>
        <dbReference type="EMBL" id="KAG0122782.1"/>
    </source>
</evidence>
<dbReference type="InterPro" id="IPR018378">
    <property type="entry name" value="C-type_lectin_CS"/>
</dbReference>
<evidence type="ECO:0008006" key="12">
    <source>
        <dbReference type="Google" id="ProtNLM"/>
    </source>
</evidence>
<evidence type="ECO:0000259" key="8">
    <source>
        <dbReference type="PROSITE" id="PS50041"/>
    </source>
</evidence>
<keyword evidence="2" id="KW-0964">Secreted</keyword>
<evidence type="ECO:0000259" key="7">
    <source>
        <dbReference type="PROSITE" id="PS50026"/>
    </source>
</evidence>
<evidence type="ECO:0000256" key="4">
    <source>
        <dbReference type="ARBA" id="ARBA00022734"/>
    </source>
</evidence>
<dbReference type="PRINTS" id="PR00837">
    <property type="entry name" value="V5TPXLIKE"/>
</dbReference>
<dbReference type="InterPro" id="IPR016186">
    <property type="entry name" value="C-type_lectin-like/link_sf"/>
</dbReference>
<gene>
    <name evidence="10" type="ORF">IHE44_0002373</name>
    <name evidence="9" type="ORF">IHE44_008525</name>
</gene>
<dbReference type="SMART" id="SM00198">
    <property type="entry name" value="SCP"/>
    <property type="match status" value="1"/>
</dbReference>
<dbReference type="PROSITE" id="PS50041">
    <property type="entry name" value="C_TYPE_LECTIN_2"/>
    <property type="match status" value="1"/>
</dbReference>
<dbReference type="SMART" id="SM00034">
    <property type="entry name" value="CLECT"/>
    <property type="match status" value="1"/>
</dbReference>
<dbReference type="PROSITE" id="PS00022">
    <property type="entry name" value="EGF_1"/>
    <property type="match status" value="1"/>
</dbReference>
<dbReference type="CDD" id="cd00037">
    <property type="entry name" value="CLECT"/>
    <property type="match status" value="1"/>
</dbReference>
<dbReference type="PROSITE" id="PS01186">
    <property type="entry name" value="EGF_2"/>
    <property type="match status" value="1"/>
</dbReference>
<keyword evidence="11" id="KW-1185">Reference proteome</keyword>
<keyword evidence="5 6" id="KW-1015">Disulfide bond</keyword>
<dbReference type="PROSITE" id="PS00615">
    <property type="entry name" value="C_TYPE_LECTIN_1"/>
    <property type="match status" value="1"/>
</dbReference>
<dbReference type="PANTHER" id="PTHR22799">
    <property type="entry name" value="TETRANECTIN-RELATED"/>
    <property type="match status" value="1"/>
</dbReference>
<feature type="domain" description="EGF-like" evidence="7">
    <location>
        <begin position="272"/>
        <end position="305"/>
    </location>
</feature>
<dbReference type="PANTHER" id="PTHR22799:SF1">
    <property type="entry name" value="C-TYPE LECTIN DOMAIN FAMILY 11 MEMBER A"/>
    <property type="match status" value="1"/>
</dbReference>
<keyword evidence="6" id="KW-0245">EGF-like domain</keyword>
<feature type="domain" description="C-type lectin" evidence="8">
    <location>
        <begin position="368"/>
        <end position="495"/>
    </location>
</feature>
<evidence type="ECO:0000256" key="5">
    <source>
        <dbReference type="ARBA" id="ARBA00023157"/>
    </source>
</evidence>
<dbReference type="GO" id="GO:0030246">
    <property type="term" value="F:carbohydrate binding"/>
    <property type="evidence" value="ECO:0007669"/>
    <property type="project" value="UniProtKB-KW"/>
</dbReference>
<dbReference type="InterPro" id="IPR014044">
    <property type="entry name" value="CAP_dom"/>
</dbReference>
<reference evidence="10" key="3">
    <citation type="submission" date="2022-01" db="EMBL/GenBank/DDBJ databases">
        <authorList>
            <person name="Rubenstein D.R."/>
        </authorList>
    </citation>
    <scope>NUCLEOTIDE SEQUENCE</scope>
    <source>
        <strain evidence="10">SS15</strain>
        <tissue evidence="10">Liver</tissue>
    </source>
</reference>
<dbReference type="InterPro" id="IPR001304">
    <property type="entry name" value="C-type_lectin-like"/>
</dbReference>
<organism evidence="9">
    <name type="scientific">Lamprotornis superbus</name>
    <dbReference type="NCBI Taxonomy" id="245042"/>
    <lineage>
        <taxon>Eukaryota</taxon>
        <taxon>Metazoa</taxon>
        <taxon>Chordata</taxon>
        <taxon>Craniata</taxon>
        <taxon>Vertebrata</taxon>
        <taxon>Euteleostomi</taxon>
        <taxon>Archelosauria</taxon>
        <taxon>Archosauria</taxon>
        <taxon>Dinosauria</taxon>
        <taxon>Saurischia</taxon>
        <taxon>Theropoda</taxon>
        <taxon>Coelurosauria</taxon>
        <taxon>Aves</taxon>
        <taxon>Neognathae</taxon>
        <taxon>Neoaves</taxon>
        <taxon>Telluraves</taxon>
        <taxon>Australaves</taxon>
        <taxon>Passeriformes</taxon>
        <taxon>Sturnidae</taxon>
        <taxon>Lamprotornis</taxon>
    </lineage>
</organism>
<dbReference type="GO" id="GO:0008083">
    <property type="term" value="F:growth factor activity"/>
    <property type="evidence" value="ECO:0007669"/>
    <property type="project" value="TreeGrafter"/>
</dbReference>
<evidence type="ECO:0000256" key="1">
    <source>
        <dbReference type="ARBA" id="ARBA00004613"/>
    </source>
</evidence>
<evidence type="ECO:0000256" key="3">
    <source>
        <dbReference type="ARBA" id="ARBA00022729"/>
    </source>
</evidence>
<dbReference type="InterPro" id="IPR001283">
    <property type="entry name" value="CRISP-related"/>
</dbReference>
<reference evidence="9" key="1">
    <citation type="submission" date="2020-10" db="EMBL/GenBank/DDBJ databases">
        <title>Feather gene expression reveals the developmental basis of iridescence in African starlings.</title>
        <authorList>
            <person name="Rubenstein D.R."/>
        </authorList>
    </citation>
    <scope>NUCLEOTIDE SEQUENCE</scope>
    <source>
        <strain evidence="9">SS15</strain>
        <tissue evidence="9">Liver</tissue>
    </source>
</reference>
<dbReference type="GO" id="GO:0005615">
    <property type="term" value="C:extracellular space"/>
    <property type="evidence" value="ECO:0007669"/>
    <property type="project" value="TreeGrafter"/>
</dbReference>
<proteinExistence type="predicted"/>
<evidence type="ECO:0000256" key="6">
    <source>
        <dbReference type="PROSITE-ProRule" id="PRU00076"/>
    </source>
</evidence>
<dbReference type="InterPro" id="IPR000742">
    <property type="entry name" value="EGF"/>
</dbReference>
<feature type="disulfide bond" evidence="6">
    <location>
        <begin position="295"/>
        <end position="304"/>
    </location>
</feature>
<dbReference type="SUPFAM" id="SSF55797">
    <property type="entry name" value="PR-1-like"/>
    <property type="match status" value="1"/>
</dbReference>
<evidence type="ECO:0000256" key="2">
    <source>
        <dbReference type="ARBA" id="ARBA00022525"/>
    </source>
</evidence>
<keyword evidence="4" id="KW-0430">Lectin</keyword>
<dbReference type="Gene3D" id="3.10.100.10">
    <property type="entry name" value="Mannose-Binding Protein A, subunit A"/>
    <property type="match status" value="1"/>
</dbReference>
<dbReference type="Proteomes" id="UP000618051">
    <property type="component" value="Unassembled WGS sequence"/>
</dbReference>
<accession>A0A835NUM4</accession>
<dbReference type="PROSITE" id="PS50026">
    <property type="entry name" value="EGF_3"/>
    <property type="match status" value="1"/>
</dbReference>
<dbReference type="SUPFAM" id="SSF56436">
    <property type="entry name" value="C-type lectin-like"/>
    <property type="match status" value="1"/>
</dbReference>
<dbReference type="InterPro" id="IPR051663">
    <property type="entry name" value="CLec_Tetranectin-domain"/>
</dbReference>
<dbReference type="Pfam" id="PF00059">
    <property type="entry name" value="Lectin_C"/>
    <property type="match status" value="1"/>
</dbReference>
<dbReference type="FunFam" id="3.10.100.10:FF:000037">
    <property type="entry name" value="C-type lectin domain family 18 member A-like"/>
    <property type="match status" value="1"/>
</dbReference>